<dbReference type="Pfam" id="PF11604">
    <property type="entry name" value="CusF_Ec"/>
    <property type="match status" value="1"/>
</dbReference>
<name>A0ABV2TM91_9RHOO</name>
<keyword evidence="3" id="KW-1185">Reference proteome</keyword>
<dbReference type="InterPro" id="IPR042230">
    <property type="entry name" value="CusF_sf"/>
</dbReference>
<feature type="signal peptide" evidence="1">
    <location>
        <begin position="1"/>
        <end position="23"/>
    </location>
</feature>
<dbReference type="Gene3D" id="2.40.50.320">
    <property type="entry name" value="Copper binding periplasmic protein CusF"/>
    <property type="match status" value="1"/>
</dbReference>
<organism evidence="2 3">
    <name type="scientific">Uliginosibacterium flavum</name>
    <dbReference type="NCBI Taxonomy" id="1396831"/>
    <lineage>
        <taxon>Bacteria</taxon>
        <taxon>Pseudomonadati</taxon>
        <taxon>Pseudomonadota</taxon>
        <taxon>Betaproteobacteria</taxon>
        <taxon>Rhodocyclales</taxon>
        <taxon>Zoogloeaceae</taxon>
        <taxon>Uliginosibacterium</taxon>
    </lineage>
</organism>
<evidence type="ECO:0000256" key="1">
    <source>
        <dbReference type="SAM" id="SignalP"/>
    </source>
</evidence>
<dbReference type="InterPro" id="IPR021647">
    <property type="entry name" value="CusF_Ec"/>
</dbReference>
<sequence>MKIRTLIASTALGFAVFALPAQAQHTGHDMPATAAVSTELSSGEVRAIDLKTRKITLKHGELKNLGMSPMTMVFAIKAGIELPKNLKAGDPVRFRAEEPGGVLTVTLIQR</sequence>
<dbReference type="Proteomes" id="UP001549691">
    <property type="component" value="Unassembled WGS sequence"/>
</dbReference>
<comment type="caution">
    <text evidence="2">The sequence shown here is derived from an EMBL/GenBank/DDBJ whole genome shotgun (WGS) entry which is preliminary data.</text>
</comment>
<accession>A0ABV2TM91</accession>
<evidence type="ECO:0000313" key="2">
    <source>
        <dbReference type="EMBL" id="MET7015039.1"/>
    </source>
</evidence>
<dbReference type="EMBL" id="JBEWZI010000012">
    <property type="protein sequence ID" value="MET7015039.1"/>
    <property type="molecule type" value="Genomic_DNA"/>
</dbReference>
<keyword evidence="1" id="KW-0732">Signal</keyword>
<protein>
    <submittedName>
        <fullName evidence="2">Copper-binding protein</fullName>
    </submittedName>
</protein>
<evidence type="ECO:0000313" key="3">
    <source>
        <dbReference type="Proteomes" id="UP001549691"/>
    </source>
</evidence>
<reference evidence="2 3" key="1">
    <citation type="submission" date="2024-07" db="EMBL/GenBank/DDBJ databases">
        <title>Uliginosibacterium flavum JJ3220;KACC:17644.</title>
        <authorList>
            <person name="Kim M.K."/>
        </authorList>
    </citation>
    <scope>NUCLEOTIDE SEQUENCE [LARGE SCALE GENOMIC DNA]</scope>
    <source>
        <strain evidence="2 3">KACC:17644</strain>
    </source>
</reference>
<gene>
    <name evidence="2" type="ORF">ABXR19_12625</name>
</gene>
<proteinExistence type="predicted"/>
<dbReference type="RefSeq" id="WP_354601502.1">
    <property type="nucleotide sequence ID" value="NZ_JBEWZI010000012.1"/>
</dbReference>
<feature type="chain" id="PRO_5047458394" evidence="1">
    <location>
        <begin position="24"/>
        <end position="110"/>
    </location>
</feature>